<gene>
    <name evidence="2" type="ORF">ENV14_05635</name>
</gene>
<dbReference type="PIRSF" id="PIRSF000887">
    <property type="entry name" value="Pesterase_MJ0037"/>
    <property type="match status" value="1"/>
</dbReference>
<accession>A0A7C4FHF5</accession>
<dbReference type="SUPFAM" id="SSF56300">
    <property type="entry name" value="Metallo-dependent phosphatases"/>
    <property type="match status" value="1"/>
</dbReference>
<dbReference type="InterPro" id="IPR024173">
    <property type="entry name" value="Pesterase_MJ0037-like"/>
</dbReference>
<name>A0A7C4FHF5_9CREN</name>
<dbReference type="InterPro" id="IPR004843">
    <property type="entry name" value="Calcineurin-like_PHP"/>
</dbReference>
<protein>
    <submittedName>
        <fullName evidence="2">Metallophosphoesterase</fullName>
    </submittedName>
</protein>
<dbReference type="PANTHER" id="PTHR39323">
    <property type="entry name" value="BLR1149 PROTEIN"/>
    <property type="match status" value="1"/>
</dbReference>
<organism evidence="2">
    <name type="scientific">Ignisphaera aggregans</name>
    <dbReference type="NCBI Taxonomy" id="334771"/>
    <lineage>
        <taxon>Archaea</taxon>
        <taxon>Thermoproteota</taxon>
        <taxon>Thermoprotei</taxon>
        <taxon>Desulfurococcales</taxon>
        <taxon>Desulfurococcaceae</taxon>
        <taxon>Ignisphaera</taxon>
    </lineage>
</organism>
<dbReference type="AlphaFoldDB" id="A0A7C4FHF5"/>
<dbReference type="InterPro" id="IPR004376">
    <property type="entry name" value="Pesterase_MJ0037"/>
</dbReference>
<dbReference type="CDD" id="cd07391">
    <property type="entry name" value="MPP_PF1019"/>
    <property type="match status" value="1"/>
</dbReference>
<feature type="domain" description="Calcineurin-like phosphoesterase" evidence="1">
    <location>
        <begin position="27"/>
        <end position="144"/>
    </location>
</feature>
<dbReference type="PANTHER" id="PTHR39323:SF1">
    <property type="entry name" value="BLR1149 PROTEIN"/>
    <property type="match status" value="1"/>
</dbReference>
<dbReference type="InterPro" id="IPR029052">
    <property type="entry name" value="Metallo-depent_PP-like"/>
</dbReference>
<dbReference type="Gene3D" id="3.60.21.10">
    <property type="match status" value="1"/>
</dbReference>
<evidence type="ECO:0000259" key="1">
    <source>
        <dbReference type="Pfam" id="PF00149"/>
    </source>
</evidence>
<proteinExistence type="predicted"/>
<dbReference type="EMBL" id="DTFF01000047">
    <property type="protein sequence ID" value="HGI87849.1"/>
    <property type="molecule type" value="Genomic_DNA"/>
</dbReference>
<dbReference type="GO" id="GO:0016787">
    <property type="term" value="F:hydrolase activity"/>
    <property type="evidence" value="ECO:0007669"/>
    <property type="project" value="InterPro"/>
</dbReference>
<dbReference type="Pfam" id="PF00149">
    <property type="entry name" value="Metallophos"/>
    <property type="match status" value="1"/>
</dbReference>
<evidence type="ECO:0000313" key="2">
    <source>
        <dbReference type="EMBL" id="HGI87849.1"/>
    </source>
</evidence>
<sequence length="254" mass="28658">MLYKIHENLSAIEDLPLAYLSLPELKAMLLADVHLGFEEYMATKGLFLPRLQLEKVIEIIERGLSYVNVDALVIVGDVKHLFDKLGRKESKDLREFLTYVKKKFSRVILVRGNHDNFVYPLSQRYGVEFYESFQIGSALFIHGHKDFQLDNYSTIIMGHEHPSIVLKDPVTETASKFPCFLKVPLQNNSTLVILPAAGAYQSGTAVSTSTESFLSPIVKKYGILRNAIPYVIVEADGVYELPTLAAIEELFTML</sequence>
<comment type="caution">
    <text evidence="2">The sequence shown here is derived from an EMBL/GenBank/DDBJ whole genome shotgun (WGS) entry which is preliminary data.</text>
</comment>
<dbReference type="NCBIfam" id="TIGR00024">
    <property type="entry name" value="SbcD_rel_arch"/>
    <property type="match status" value="1"/>
</dbReference>
<reference evidence="2" key="1">
    <citation type="journal article" date="2020" name="mSystems">
        <title>Genome- and Community-Level Interaction Insights into Carbon Utilization and Element Cycling Functions of Hydrothermarchaeota in Hydrothermal Sediment.</title>
        <authorList>
            <person name="Zhou Z."/>
            <person name="Liu Y."/>
            <person name="Xu W."/>
            <person name="Pan J."/>
            <person name="Luo Z.H."/>
            <person name="Li M."/>
        </authorList>
    </citation>
    <scope>NUCLEOTIDE SEQUENCE [LARGE SCALE GENOMIC DNA]</scope>
    <source>
        <strain evidence="2">SpSt-732</strain>
    </source>
</reference>